<evidence type="ECO:0000259" key="1">
    <source>
        <dbReference type="Pfam" id="PF12697"/>
    </source>
</evidence>
<dbReference type="EMBL" id="JAMFMB010000038">
    <property type="protein sequence ID" value="MCL6285804.1"/>
    <property type="molecule type" value="Genomic_DNA"/>
</dbReference>
<name>A0ABT0Q7E4_9RHOB</name>
<gene>
    <name evidence="2" type="ORF">M3P21_19965</name>
</gene>
<dbReference type="Gene3D" id="3.40.50.1820">
    <property type="entry name" value="alpha/beta hydrolase"/>
    <property type="match status" value="1"/>
</dbReference>
<keyword evidence="2" id="KW-0378">Hydrolase</keyword>
<dbReference type="SUPFAM" id="SSF53474">
    <property type="entry name" value="alpha/beta-Hydrolases"/>
    <property type="match status" value="1"/>
</dbReference>
<accession>A0ABT0Q7E4</accession>
<sequence length="269" mass="28651">MTVLPAVARGLHVRRLGRGTRQVLGFHCTMAHSGALRGLAQHLGEDVAVTVPDMPSHGRSPDWDGQGSILDRMIEAGSALLSEPMDLIGHSFGGVVALHLAVRHPDLVRSVVLFEPVFFAVAKQDRPEDTVEDAKSMQPVHDALAAGDPETAARLFNRLWGAGGIGWFNLAETTRAAMTRGVAILADAKAQITRDPHGLLRPGGLDSVTAPVLLLRGAHSPAITATANEGLARRLPDAVNAVVEGTGHMAPLTHSARVADEITRFWSRR</sequence>
<protein>
    <submittedName>
        <fullName evidence="2">Alpha/beta hydrolase</fullName>
    </submittedName>
</protein>
<feature type="domain" description="AB hydrolase-1" evidence="1">
    <location>
        <begin position="33"/>
        <end position="260"/>
    </location>
</feature>
<dbReference type="RefSeq" id="WP_249712970.1">
    <property type="nucleotide sequence ID" value="NZ_JAMFMB010000038.1"/>
</dbReference>
<dbReference type="InterPro" id="IPR029058">
    <property type="entry name" value="AB_hydrolase_fold"/>
</dbReference>
<evidence type="ECO:0000313" key="3">
    <source>
        <dbReference type="Proteomes" id="UP001203880"/>
    </source>
</evidence>
<dbReference type="PANTHER" id="PTHR43194:SF5">
    <property type="entry name" value="PIMELOYL-[ACYL-CARRIER PROTEIN] METHYL ESTER ESTERASE"/>
    <property type="match status" value="1"/>
</dbReference>
<dbReference type="PANTHER" id="PTHR43194">
    <property type="entry name" value="HYDROLASE ALPHA/BETA FOLD FAMILY"/>
    <property type="match status" value="1"/>
</dbReference>
<reference evidence="2" key="1">
    <citation type="submission" date="2022-05" db="EMBL/GenBank/DDBJ databases">
        <authorList>
            <person name="Park J.-S."/>
        </authorList>
    </citation>
    <scope>NUCLEOTIDE SEQUENCE</scope>
    <source>
        <strain evidence="2">2012CJ41-6</strain>
    </source>
</reference>
<dbReference type="PRINTS" id="PR00111">
    <property type="entry name" value="ABHYDROLASE"/>
</dbReference>
<dbReference type="Pfam" id="PF12697">
    <property type="entry name" value="Abhydrolase_6"/>
    <property type="match status" value="1"/>
</dbReference>
<dbReference type="GO" id="GO:0016787">
    <property type="term" value="F:hydrolase activity"/>
    <property type="evidence" value="ECO:0007669"/>
    <property type="project" value="UniProtKB-KW"/>
</dbReference>
<organism evidence="2 3">
    <name type="scientific">Ruegeria spongiae</name>
    <dbReference type="NCBI Taxonomy" id="2942209"/>
    <lineage>
        <taxon>Bacteria</taxon>
        <taxon>Pseudomonadati</taxon>
        <taxon>Pseudomonadota</taxon>
        <taxon>Alphaproteobacteria</taxon>
        <taxon>Rhodobacterales</taxon>
        <taxon>Roseobacteraceae</taxon>
        <taxon>Ruegeria</taxon>
    </lineage>
</organism>
<evidence type="ECO:0000313" key="2">
    <source>
        <dbReference type="EMBL" id="MCL6285804.1"/>
    </source>
</evidence>
<dbReference type="InterPro" id="IPR050228">
    <property type="entry name" value="Carboxylesterase_BioH"/>
</dbReference>
<comment type="caution">
    <text evidence="2">The sequence shown here is derived from an EMBL/GenBank/DDBJ whole genome shotgun (WGS) entry which is preliminary data.</text>
</comment>
<dbReference type="InterPro" id="IPR000073">
    <property type="entry name" value="AB_hydrolase_1"/>
</dbReference>
<dbReference type="Proteomes" id="UP001203880">
    <property type="component" value="Unassembled WGS sequence"/>
</dbReference>
<proteinExistence type="predicted"/>
<keyword evidence="3" id="KW-1185">Reference proteome</keyword>